<proteinExistence type="predicted"/>
<name>X0TEQ8_9ZZZZ</name>
<dbReference type="EMBL" id="BARS01011627">
    <property type="protein sequence ID" value="GAF91993.1"/>
    <property type="molecule type" value="Genomic_DNA"/>
</dbReference>
<feature type="non-terminal residue" evidence="1">
    <location>
        <position position="1"/>
    </location>
</feature>
<evidence type="ECO:0000313" key="1">
    <source>
        <dbReference type="EMBL" id="GAF91993.1"/>
    </source>
</evidence>
<protein>
    <submittedName>
        <fullName evidence="1">Uncharacterized protein</fullName>
    </submittedName>
</protein>
<accession>X0TEQ8</accession>
<sequence>EMALGGRFDLMQKDNEDEPVDNNEEVWKVIKKDWKTFKKGIKNQRTWGEGFTCIFHSENPNMAKAPFLKVFESDDADDDNFLLYNDGSIKKLHINEEEHHTGKNILHKFETAKDIANVWHNLQETKEHYWEGRSYLEPVWDEIQGIRAIRMGCVLFAIRVGAGLRIIVLPSGTDPDVVAEMKSAAQKWEAFNGFFVIPQEGAEVNIETGQGQIDYEKLKLVLLQSIAAYTNYPIAGFQGLEMERQAGEFQEEKVLDVARVI</sequence>
<gene>
    <name evidence="1" type="ORF">S01H1_21075</name>
</gene>
<feature type="non-terminal residue" evidence="1">
    <location>
        <position position="261"/>
    </location>
</feature>
<organism evidence="1">
    <name type="scientific">marine sediment metagenome</name>
    <dbReference type="NCBI Taxonomy" id="412755"/>
    <lineage>
        <taxon>unclassified sequences</taxon>
        <taxon>metagenomes</taxon>
        <taxon>ecological metagenomes</taxon>
    </lineage>
</organism>
<comment type="caution">
    <text evidence="1">The sequence shown here is derived from an EMBL/GenBank/DDBJ whole genome shotgun (WGS) entry which is preliminary data.</text>
</comment>
<dbReference type="AlphaFoldDB" id="X0TEQ8"/>
<reference evidence="1" key="1">
    <citation type="journal article" date="2014" name="Front. Microbiol.">
        <title>High frequency of phylogenetically diverse reductive dehalogenase-homologous genes in deep subseafloor sedimentary metagenomes.</title>
        <authorList>
            <person name="Kawai M."/>
            <person name="Futagami T."/>
            <person name="Toyoda A."/>
            <person name="Takaki Y."/>
            <person name="Nishi S."/>
            <person name="Hori S."/>
            <person name="Arai W."/>
            <person name="Tsubouchi T."/>
            <person name="Morono Y."/>
            <person name="Uchiyama I."/>
            <person name="Ito T."/>
            <person name="Fujiyama A."/>
            <person name="Inagaki F."/>
            <person name="Takami H."/>
        </authorList>
    </citation>
    <scope>NUCLEOTIDE SEQUENCE</scope>
    <source>
        <strain evidence="1">Expedition CK06-06</strain>
    </source>
</reference>